<dbReference type="PANTHER" id="PTHR31589">
    <property type="entry name" value="PROTEIN, PUTATIVE (DUF239)-RELATED-RELATED"/>
    <property type="match status" value="1"/>
</dbReference>
<feature type="region of interest" description="Disordered" evidence="1">
    <location>
        <begin position="56"/>
        <end position="77"/>
    </location>
</feature>
<feature type="compositionally biased region" description="Polar residues" evidence="1">
    <location>
        <begin position="68"/>
        <end position="77"/>
    </location>
</feature>
<sequence>MKPNSIPSGPKENSYQAELSQNWHKNGQCPEGTVPIRRTQEDEWIPHRRTQLNHSFYDSSGREMKPNSIPSGPKENSYQAELSQNWHKNGQCPEGTVPIRQIQEDEWIPHRRTQLNHSFYDSSGREYAVVKLEGGEYYGARASLNVWSPFVSYGEFSLAQIWVASGPPGELNTVEAGWRVTSRENKTRLFTYWTSDGYQNEGCFNLECPGFVQVNQNFVLGSSLEPVSNATLSFDVGITIYKENGNWWLQVQDQVLGYWPGSIFTYLASNATKINWGGEVYNSEPNGNHTRTQMGSGHFGSKGRCGKASFFRNIGYTDNSGKFRDVEAQSLNTFATRPSCYNENGNWWLQVQDQVLGYWPGSIFNYLASNATKINWGGEVYNSKPNGNHTRTQMGSGHFGSKGRCGKASFFRNIGYTDNSGKFRDVEAQSLNTFATRPSCYNVKVANNTNGVFGTHFYFGGPGYSTQCAK</sequence>
<dbReference type="EMBL" id="PKMF04000367">
    <property type="protein sequence ID" value="KAK7835643.1"/>
    <property type="molecule type" value="Genomic_DNA"/>
</dbReference>
<dbReference type="InterPro" id="IPR053168">
    <property type="entry name" value="Glutamic_endopeptidase"/>
</dbReference>
<feature type="compositionally biased region" description="Polar residues" evidence="1">
    <location>
        <begin position="1"/>
        <end position="25"/>
    </location>
</feature>
<dbReference type="Pfam" id="PF03080">
    <property type="entry name" value="Neprosin"/>
    <property type="match status" value="2"/>
</dbReference>
<evidence type="ECO:0000256" key="1">
    <source>
        <dbReference type="SAM" id="MobiDB-lite"/>
    </source>
</evidence>
<organism evidence="3 4">
    <name type="scientific">Quercus suber</name>
    <name type="common">Cork oak</name>
    <dbReference type="NCBI Taxonomy" id="58331"/>
    <lineage>
        <taxon>Eukaryota</taxon>
        <taxon>Viridiplantae</taxon>
        <taxon>Streptophyta</taxon>
        <taxon>Embryophyta</taxon>
        <taxon>Tracheophyta</taxon>
        <taxon>Spermatophyta</taxon>
        <taxon>Magnoliopsida</taxon>
        <taxon>eudicotyledons</taxon>
        <taxon>Gunneridae</taxon>
        <taxon>Pentapetalae</taxon>
        <taxon>rosids</taxon>
        <taxon>fabids</taxon>
        <taxon>Fagales</taxon>
        <taxon>Fagaceae</taxon>
        <taxon>Quercus</taxon>
    </lineage>
</organism>
<evidence type="ECO:0000313" key="3">
    <source>
        <dbReference type="EMBL" id="KAK7835643.1"/>
    </source>
</evidence>
<reference evidence="3 4" key="1">
    <citation type="journal article" date="2018" name="Sci. Data">
        <title>The draft genome sequence of cork oak.</title>
        <authorList>
            <person name="Ramos A.M."/>
            <person name="Usie A."/>
            <person name="Barbosa P."/>
            <person name="Barros P.M."/>
            <person name="Capote T."/>
            <person name="Chaves I."/>
            <person name="Simoes F."/>
            <person name="Abreu I."/>
            <person name="Carrasquinho I."/>
            <person name="Faro C."/>
            <person name="Guimaraes J.B."/>
            <person name="Mendonca D."/>
            <person name="Nobrega F."/>
            <person name="Rodrigues L."/>
            <person name="Saibo N.J.M."/>
            <person name="Varela M.C."/>
            <person name="Egas C."/>
            <person name="Matos J."/>
            <person name="Miguel C.M."/>
            <person name="Oliveira M.M."/>
            <person name="Ricardo C.P."/>
            <person name="Goncalves S."/>
        </authorList>
    </citation>
    <scope>NUCLEOTIDE SEQUENCE [LARGE SCALE GENOMIC DNA]</scope>
    <source>
        <strain evidence="4">cv. HL8</strain>
    </source>
</reference>
<dbReference type="InterPro" id="IPR004314">
    <property type="entry name" value="Neprosin"/>
</dbReference>
<dbReference type="PANTHER" id="PTHR31589:SF221">
    <property type="entry name" value="LIGASE, PUTATIVE (DUF239)-RELATED"/>
    <property type="match status" value="1"/>
</dbReference>
<feature type="domain" description="Neprosin PEP catalytic" evidence="2">
    <location>
        <begin position="360"/>
        <end position="469"/>
    </location>
</feature>
<dbReference type="Gene3D" id="3.90.1320.10">
    <property type="entry name" value="Outer-capsid protein sigma 3, large lobe"/>
    <property type="match status" value="1"/>
</dbReference>
<dbReference type="AlphaFoldDB" id="A0AAW0KAL4"/>
<gene>
    <name evidence="3" type="ORF">CFP56_023306</name>
</gene>
<protein>
    <recommendedName>
        <fullName evidence="2">Neprosin PEP catalytic domain-containing protein</fullName>
    </recommendedName>
</protein>
<dbReference type="PROSITE" id="PS52045">
    <property type="entry name" value="NEPROSIN_PEP_CD"/>
    <property type="match status" value="2"/>
</dbReference>
<name>A0AAW0KAL4_QUESU</name>
<evidence type="ECO:0000313" key="4">
    <source>
        <dbReference type="Proteomes" id="UP000237347"/>
    </source>
</evidence>
<accession>A0AAW0KAL4</accession>
<comment type="caution">
    <text evidence="3">The sequence shown here is derived from an EMBL/GenBank/DDBJ whole genome shotgun (WGS) entry which is preliminary data.</text>
</comment>
<dbReference type="Proteomes" id="UP000237347">
    <property type="component" value="Unassembled WGS sequence"/>
</dbReference>
<proteinExistence type="predicted"/>
<feature type="region of interest" description="Disordered" evidence="1">
    <location>
        <begin position="1"/>
        <end position="42"/>
    </location>
</feature>
<feature type="domain" description="Neprosin PEP catalytic" evidence="2">
    <location>
        <begin position="119"/>
        <end position="364"/>
    </location>
</feature>
<keyword evidence="4" id="KW-1185">Reference proteome</keyword>
<evidence type="ECO:0000259" key="2">
    <source>
        <dbReference type="PROSITE" id="PS52045"/>
    </source>
</evidence>